<sequence>MKFLFKHTGKSLAGIILLILSLVLTLAPLQSYAQQEPDGEALLLFSYPSVGQVYVNAVFFDNIAYLPINEVLSILYIPRDRNDNGKGLKGSYPLKNNNWEIDPIEGKITIQGKTEILPADKYYFGELDLYVHPEYLFRIFGLDFSINIYSLSMSLSSEYPLPVDERQKRESLRKKLKQQSTDPADAPLLYDRERKLAAPGMLDYNVNMNKNQSGQNLGMLFSAGMELLGGDFQGIFNGNLQQNNLSGAFSNLRWRYVLPGGLRPDDNTALTSISVGQINTSGSLGATRLLGVGLTNNPVIPRFKLDVFVIDGYTEPDSEVELLIGGQLVDFMRADEVGYYRFNAPITFGTIRLGIRIYTPKGEVIVEDRQLQIPFSFVPKGFTTYNIQAGLPEFGLDSLGREVVGHVDVAYGLSNAMTIRAGVDHGSFFGPQTTYGFMGLSARVLQQYLVNVDLYPNRYYQATGSVFYANNASLNVQFTEYTPGSQFNFQGQTRDANINFFYPFKMLGKFSGIRFTGERFWMSEGGRNSFQTDFNTQIGRVVARVNYRGRINREIIFDNRDLPGSNPFSQGLLTSSLTYTVKRLPSIPVFVRGMFIRGQMRYDTDLGSPQSYSVLLSQTVFKNGRFTFGYDRDLIQKRGQLQVGLLYDFNALRLSSLFSAKNSGYTAQQSVSGSIGLDPIGNFLPSNRDQVTRSGVSVRMFVDSNDNGIYDEGEEIVPAKAIRLDRSGNMLLGSDGILRITQLQSYWKYKLDVDVNALPNPNLAPKMKSFVFVAEPNRFRLIDIPLYQTGLIDGLVLLQKEGQQVAVGGLRLLLEKEGNDGQDKEIIRTFSDGSFYAFGLLPGKYNLSIDPHQLEFMGVKANPAFIDFEVRALAEGDFIENLTFEMTDLKAVEARDKDTGTEGSEEHAPNEKTLDQEEISKEIDKEEIIFDDDMIVLPTFDIETSELKEDKAEDEKPAVDILAGIVYQEITAKDTEPWYYPVVGSFRTIDEAKRFIFFLSRNHTDFYLIHPTGQGRSNYRVSIQRFTRERDALRQLKRHQQNINEGAWLLKY</sequence>
<reference evidence="3 4" key="1">
    <citation type="journal article" date="2012" name="J. Bacteriol.">
        <title>Draft Genome Sequence of Cecembia lonarensis Strain LW9T, Isolated from Lonar Lake, a Haloalkaline Lake in India.</title>
        <authorList>
            <person name="Shivaji S."/>
            <person name="Ara S."/>
            <person name="Singh A."/>
            <person name="Pinnaka A.K."/>
        </authorList>
    </citation>
    <scope>NUCLEOTIDE SEQUENCE [LARGE SCALE GENOMIC DNA]</scope>
    <source>
        <strain evidence="3 4">LW9</strain>
    </source>
</reference>
<accession>K1LCB5</accession>
<gene>
    <name evidence="3" type="ORF">B879_01521</name>
</gene>
<comment type="caution">
    <text evidence="3">The sequence shown here is derived from an EMBL/GenBank/DDBJ whole genome shotgun (WGS) entry which is preliminary data.</text>
</comment>
<evidence type="ECO:0000313" key="4">
    <source>
        <dbReference type="Proteomes" id="UP000004478"/>
    </source>
</evidence>
<feature type="region of interest" description="Disordered" evidence="1">
    <location>
        <begin position="893"/>
        <end position="918"/>
    </location>
</feature>
<dbReference type="Proteomes" id="UP000004478">
    <property type="component" value="Unassembled WGS sequence"/>
</dbReference>
<dbReference type="GO" id="GO:0042834">
    <property type="term" value="F:peptidoglycan binding"/>
    <property type="evidence" value="ECO:0007669"/>
    <property type="project" value="InterPro"/>
</dbReference>
<feature type="domain" description="SPOR" evidence="2">
    <location>
        <begin position="973"/>
        <end position="1052"/>
    </location>
</feature>
<keyword evidence="4" id="KW-1185">Reference proteome</keyword>
<evidence type="ECO:0000256" key="1">
    <source>
        <dbReference type="SAM" id="MobiDB-lite"/>
    </source>
</evidence>
<dbReference type="PATRIC" id="fig|1225176.3.peg.1619"/>
<protein>
    <recommendedName>
        <fullName evidence="2">SPOR domain-containing protein</fullName>
    </recommendedName>
</protein>
<evidence type="ECO:0000259" key="2">
    <source>
        <dbReference type="PROSITE" id="PS51724"/>
    </source>
</evidence>
<proteinExistence type="predicted"/>
<evidence type="ECO:0000313" key="3">
    <source>
        <dbReference type="EMBL" id="EKB49857.1"/>
    </source>
</evidence>
<dbReference type="InterPro" id="IPR007730">
    <property type="entry name" value="SPOR-like_dom"/>
</dbReference>
<dbReference type="AlphaFoldDB" id="K1LCB5"/>
<organism evidence="3 4">
    <name type="scientific">Cecembia lonarensis (strain CCUG 58316 / KCTC 22772 / LW9)</name>
    <dbReference type="NCBI Taxonomy" id="1225176"/>
    <lineage>
        <taxon>Bacteria</taxon>
        <taxon>Pseudomonadati</taxon>
        <taxon>Bacteroidota</taxon>
        <taxon>Cytophagia</taxon>
        <taxon>Cytophagales</taxon>
        <taxon>Cyclobacteriaceae</taxon>
        <taxon>Cecembia</taxon>
    </lineage>
</organism>
<dbReference type="EMBL" id="AMGM01000017">
    <property type="protein sequence ID" value="EKB49857.1"/>
    <property type="molecule type" value="Genomic_DNA"/>
</dbReference>
<name>K1LCB5_CECL9</name>
<dbReference type="RefSeq" id="WP_009184556.1">
    <property type="nucleotide sequence ID" value="NZ_AMGM01000017.1"/>
</dbReference>
<dbReference type="PROSITE" id="PS51724">
    <property type="entry name" value="SPOR"/>
    <property type="match status" value="1"/>
</dbReference>